<gene>
    <name evidence="1" type="ORF">KXQ929_LOCUS50850</name>
</gene>
<reference evidence="1" key="1">
    <citation type="submission" date="2021-02" db="EMBL/GenBank/DDBJ databases">
        <authorList>
            <person name="Nowell W R."/>
        </authorList>
    </citation>
    <scope>NUCLEOTIDE SEQUENCE</scope>
</reference>
<evidence type="ECO:0000313" key="1">
    <source>
        <dbReference type="EMBL" id="CAF4397917.1"/>
    </source>
</evidence>
<dbReference type="EMBL" id="CAJOBB010024076">
    <property type="protein sequence ID" value="CAF4397917.1"/>
    <property type="molecule type" value="Genomic_DNA"/>
</dbReference>
<protein>
    <submittedName>
        <fullName evidence="1">Uncharacterized protein</fullName>
    </submittedName>
</protein>
<dbReference type="AlphaFoldDB" id="A0A820NV12"/>
<sequence>TNHNENSFVEEEQMSEETPPIINLETQASNDNILTKNIDSNEELTDSNSNYIPTEIIQENEATSINLPETPVEEPIITFNSN</sequence>
<evidence type="ECO:0000313" key="2">
    <source>
        <dbReference type="Proteomes" id="UP000663868"/>
    </source>
</evidence>
<proteinExistence type="predicted"/>
<dbReference type="Proteomes" id="UP000663868">
    <property type="component" value="Unassembled WGS sequence"/>
</dbReference>
<comment type="caution">
    <text evidence="1">The sequence shown here is derived from an EMBL/GenBank/DDBJ whole genome shotgun (WGS) entry which is preliminary data.</text>
</comment>
<feature type="non-terminal residue" evidence="1">
    <location>
        <position position="1"/>
    </location>
</feature>
<accession>A0A820NV12</accession>
<organism evidence="1 2">
    <name type="scientific">Adineta steineri</name>
    <dbReference type="NCBI Taxonomy" id="433720"/>
    <lineage>
        <taxon>Eukaryota</taxon>
        <taxon>Metazoa</taxon>
        <taxon>Spiralia</taxon>
        <taxon>Gnathifera</taxon>
        <taxon>Rotifera</taxon>
        <taxon>Eurotatoria</taxon>
        <taxon>Bdelloidea</taxon>
        <taxon>Adinetida</taxon>
        <taxon>Adinetidae</taxon>
        <taxon>Adineta</taxon>
    </lineage>
</organism>
<name>A0A820NV12_9BILA</name>